<dbReference type="EMBL" id="CP016779">
    <property type="protein sequence ID" value="ASY24457.1"/>
    <property type="molecule type" value="Genomic_DNA"/>
</dbReference>
<dbReference type="AlphaFoldDB" id="A0A249L630"/>
<organism evidence="1 2">
    <name type="scientific">Candidatus Nanopelagicus abundans</name>
    <dbReference type="NCBI Taxonomy" id="1884916"/>
    <lineage>
        <taxon>Bacteria</taxon>
        <taxon>Bacillati</taxon>
        <taxon>Actinomycetota</taxon>
        <taxon>Actinomycetes</taxon>
        <taxon>Candidatus Nanopelagicales</taxon>
        <taxon>Candidatus Nanopelagicaceae</taxon>
        <taxon>Candidatus Nanopelagicus</taxon>
    </lineage>
</organism>
<evidence type="ECO:0000313" key="2">
    <source>
        <dbReference type="Proteomes" id="UP000217210"/>
    </source>
</evidence>
<dbReference type="Proteomes" id="UP000217210">
    <property type="component" value="Chromosome"/>
</dbReference>
<dbReference type="InterPro" id="IPR027304">
    <property type="entry name" value="Trigger_fact/SurA_dom_sf"/>
</dbReference>
<sequence length="179" mass="19037">MNSGITIGDKEFSTNDIQKPVDEILEARKSIDTSQMQLGSGADLIRNQAQFAVISVLLDQIASDSKINFTNADIATRRTEIVAQVGGETELPRALVSSNLAPSNLEPYIKVRLIIDKLNSDFIELGASPEQASEGVSKLLVAAAKKLGVKVNPKYGTWNPVTASIESGDITDGAVTPAP</sequence>
<proteinExistence type="predicted"/>
<gene>
    <name evidence="1" type="ORF">B1sIIB91_05055</name>
</gene>
<protein>
    <submittedName>
        <fullName evidence="1">Uncharacterized protein</fullName>
    </submittedName>
</protein>
<dbReference type="KEGG" id="nab:B1sIIB91_05055"/>
<keyword evidence="2" id="KW-1185">Reference proteome</keyword>
<accession>A0A249L630</accession>
<name>A0A249L630_9ACTN</name>
<dbReference type="SUPFAM" id="SSF109998">
    <property type="entry name" value="Triger factor/SurA peptide-binding domain-like"/>
    <property type="match status" value="1"/>
</dbReference>
<reference evidence="1 2" key="1">
    <citation type="submission" date="2016-07" db="EMBL/GenBank/DDBJ databases">
        <title>High microdiversification within the ubiquitous acI lineage of Actinobacteria.</title>
        <authorList>
            <person name="Neuenschwander S.M."/>
            <person name="Salcher M."/>
            <person name="Ghai R."/>
            <person name="Pernthaler J."/>
        </authorList>
    </citation>
    <scope>NUCLEOTIDE SEQUENCE [LARGE SCALE GENOMIC DNA]</scope>
    <source>
        <strain evidence="1">MMS-IIB-91</strain>
    </source>
</reference>
<dbReference type="OrthoDB" id="3212108at2"/>
<evidence type="ECO:0000313" key="1">
    <source>
        <dbReference type="EMBL" id="ASY24457.1"/>
    </source>
</evidence>